<gene>
    <name evidence="1" type="ORF">NEA10_16575</name>
</gene>
<dbReference type="PANTHER" id="PTHR37953">
    <property type="entry name" value="UPF0127 PROTEIN MJ1496"/>
    <property type="match status" value="1"/>
</dbReference>
<dbReference type="InterPro" id="IPR003795">
    <property type="entry name" value="DUF192"/>
</dbReference>
<evidence type="ECO:0000313" key="1">
    <source>
        <dbReference type="EMBL" id="USR90436.1"/>
    </source>
</evidence>
<dbReference type="Proteomes" id="UP001056708">
    <property type="component" value="Chromosome"/>
</dbReference>
<accession>A0ABY5ANB0</accession>
<evidence type="ECO:0000313" key="2">
    <source>
        <dbReference type="Proteomes" id="UP001056708"/>
    </source>
</evidence>
<sequence length="171" mass="18793">MMLMVLVLAGCSTGVENSSVVDVAKSPPQESSAAEVSSELGQRLPIEAYIPWGDRTLELEVARTPQEQAMGLMHREQLPDDRGMLFPFNPPRPVRFWMKNVRINLDMIFMYEGEVVGLSADVPPCETVAYRCPTYGPGDNVLVDAVLELRGGRAAELGIEVGDRLEVMGDL</sequence>
<keyword evidence="2" id="KW-1185">Reference proteome</keyword>
<dbReference type="Pfam" id="PF02643">
    <property type="entry name" value="DUF192"/>
    <property type="match status" value="1"/>
</dbReference>
<dbReference type="Gene3D" id="2.60.120.1140">
    <property type="entry name" value="Protein of unknown function DUF192"/>
    <property type="match status" value="1"/>
</dbReference>
<dbReference type="PANTHER" id="PTHR37953:SF1">
    <property type="entry name" value="UPF0127 PROTEIN MJ1496"/>
    <property type="match status" value="1"/>
</dbReference>
<protein>
    <submittedName>
        <fullName evidence="1">DUF192 domain-containing protein</fullName>
    </submittedName>
</protein>
<dbReference type="InterPro" id="IPR038695">
    <property type="entry name" value="Saro_0823-like_sf"/>
</dbReference>
<name>A0ABY5ANB0_9CYAN</name>
<reference evidence="1" key="1">
    <citation type="submission" date="2022-06" db="EMBL/GenBank/DDBJ databases">
        <title>Genome sequence of Phormidium yuhuli AB48 isolated from an industrial photobioreactor environment.</title>
        <authorList>
            <person name="Qiu Y."/>
            <person name="Noonan A.J.C."/>
            <person name="Dofher K."/>
            <person name="Koch M."/>
            <person name="Kieft B."/>
            <person name="Lin X."/>
            <person name="Ziels R.M."/>
            <person name="Hallam S.J."/>
        </authorList>
    </citation>
    <scope>NUCLEOTIDE SEQUENCE</scope>
    <source>
        <strain evidence="1">AB48</strain>
    </source>
</reference>
<proteinExistence type="predicted"/>
<dbReference type="EMBL" id="CP098611">
    <property type="protein sequence ID" value="USR90436.1"/>
    <property type="molecule type" value="Genomic_DNA"/>
</dbReference>
<organism evidence="1 2">
    <name type="scientific">Phormidium yuhuli AB48</name>
    <dbReference type="NCBI Taxonomy" id="2940671"/>
    <lineage>
        <taxon>Bacteria</taxon>
        <taxon>Bacillati</taxon>
        <taxon>Cyanobacteriota</taxon>
        <taxon>Cyanophyceae</taxon>
        <taxon>Oscillatoriophycideae</taxon>
        <taxon>Oscillatoriales</taxon>
        <taxon>Oscillatoriaceae</taxon>
        <taxon>Phormidium</taxon>
        <taxon>Phormidium yuhuli</taxon>
    </lineage>
</organism>
<dbReference type="RefSeq" id="WP_252662465.1">
    <property type="nucleotide sequence ID" value="NZ_CP098611.1"/>
</dbReference>